<sequence length="238" mass="26762">MSCTTGTPHAVSSEAADWRERVWRMVEAQHVAATMKLVDDRDEQDVLEALLDAAKPTPPPATRGLDYLLATPWRYPPRQGGSRFRGAADPGVFYGAQTVRTAAAELGYWRWRFLLDAVDLERLDPVAHTAFRADVATSAVDLRAPPFDACAAQWQHRDDYTATQRFAHVAREAGVGAIVYRSVRDPHEAWCVALLTPTAFAARRPDPRLQTWYLAVTRDEVVWRREGESMRFAAAAWR</sequence>
<protein>
    <submittedName>
        <fullName evidence="2">RES domain protein</fullName>
    </submittedName>
</protein>
<dbReference type="SMART" id="SM00953">
    <property type="entry name" value="RES"/>
    <property type="match status" value="1"/>
</dbReference>
<accession>A0A1J5QEN0</accession>
<reference evidence="2" key="1">
    <citation type="submission" date="2016-10" db="EMBL/GenBank/DDBJ databases">
        <title>Sequence of Gallionella enrichment culture.</title>
        <authorList>
            <person name="Poehlein A."/>
            <person name="Muehling M."/>
            <person name="Daniel R."/>
        </authorList>
    </citation>
    <scope>NUCLEOTIDE SEQUENCE</scope>
</reference>
<dbReference type="EMBL" id="MLJW01000896">
    <property type="protein sequence ID" value="OIQ81658.1"/>
    <property type="molecule type" value="Genomic_DNA"/>
</dbReference>
<dbReference type="Pfam" id="PF08808">
    <property type="entry name" value="RES"/>
    <property type="match status" value="1"/>
</dbReference>
<comment type="caution">
    <text evidence="2">The sequence shown here is derived from an EMBL/GenBank/DDBJ whole genome shotgun (WGS) entry which is preliminary data.</text>
</comment>
<dbReference type="InterPro" id="IPR014914">
    <property type="entry name" value="RES_dom"/>
</dbReference>
<organism evidence="2">
    <name type="scientific">mine drainage metagenome</name>
    <dbReference type="NCBI Taxonomy" id="410659"/>
    <lineage>
        <taxon>unclassified sequences</taxon>
        <taxon>metagenomes</taxon>
        <taxon>ecological metagenomes</taxon>
    </lineage>
</organism>
<dbReference type="AlphaFoldDB" id="A0A1J5QEN0"/>
<proteinExistence type="predicted"/>
<feature type="domain" description="RES" evidence="1">
    <location>
        <begin position="72"/>
        <end position="206"/>
    </location>
</feature>
<gene>
    <name evidence="2" type="ORF">GALL_365630</name>
</gene>
<name>A0A1J5QEN0_9ZZZZ</name>
<evidence type="ECO:0000259" key="1">
    <source>
        <dbReference type="SMART" id="SM00953"/>
    </source>
</evidence>
<evidence type="ECO:0000313" key="2">
    <source>
        <dbReference type="EMBL" id="OIQ81658.1"/>
    </source>
</evidence>